<evidence type="ECO:0000313" key="4">
    <source>
        <dbReference type="WBParaSite" id="HPBE_0000248701-mRNA-1"/>
    </source>
</evidence>
<proteinExistence type="predicted"/>
<evidence type="ECO:0000313" key="3">
    <source>
        <dbReference type="Proteomes" id="UP000050761"/>
    </source>
</evidence>
<dbReference type="Proteomes" id="UP000050761">
    <property type="component" value="Unassembled WGS sequence"/>
</dbReference>
<feature type="compositionally biased region" description="Basic and acidic residues" evidence="1">
    <location>
        <begin position="14"/>
        <end position="39"/>
    </location>
</feature>
<reference evidence="2 3" key="1">
    <citation type="submission" date="2018-11" db="EMBL/GenBank/DDBJ databases">
        <authorList>
            <consortium name="Pathogen Informatics"/>
        </authorList>
    </citation>
    <scope>NUCLEOTIDE SEQUENCE [LARGE SCALE GENOMIC DNA]</scope>
</reference>
<evidence type="ECO:0000256" key="1">
    <source>
        <dbReference type="SAM" id="MobiDB-lite"/>
    </source>
</evidence>
<protein>
    <submittedName>
        <fullName evidence="2 4">Uncharacterized protein</fullName>
    </submittedName>
</protein>
<sequence>MCTPGPHVRTGSIRRLDDASQEDHQEDHVRRRTDREEKAPSPTRRVRLRKRTAPRNRGVGGVGVLVNTHLAVNIDSHESLTSRIRPLRLKRRGSVPALTVLVVYVPTSHYDDEEVEAFYVELEKFYKEDHTFYKVIVNYFNTNIGP</sequence>
<accession>A0A3P7U221</accession>
<accession>A0A183F8J5</accession>
<reference evidence="4" key="2">
    <citation type="submission" date="2019-09" db="UniProtKB">
        <authorList>
            <consortium name="WormBaseParasite"/>
        </authorList>
    </citation>
    <scope>IDENTIFICATION</scope>
</reference>
<feature type="region of interest" description="Disordered" evidence="1">
    <location>
        <begin position="1"/>
        <end position="60"/>
    </location>
</feature>
<name>A0A183F8J5_HELPZ</name>
<feature type="compositionally biased region" description="Basic residues" evidence="1">
    <location>
        <begin position="44"/>
        <end position="54"/>
    </location>
</feature>
<keyword evidence="3" id="KW-1185">Reference proteome</keyword>
<dbReference type="OrthoDB" id="5841296at2759"/>
<dbReference type="WBParaSite" id="HPBE_0000248701-mRNA-1">
    <property type="protein sequence ID" value="HPBE_0000248701-mRNA-1"/>
    <property type="gene ID" value="HPBE_0000248701"/>
</dbReference>
<dbReference type="AlphaFoldDB" id="A0A183F8J5"/>
<organism evidence="3 4">
    <name type="scientific">Heligmosomoides polygyrus</name>
    <name type="common">Parasitic roundworm</name>
    <dbReference type="NCBI Taxonomy" id="6339"/>
    <lineage>
        <taxon>Eukaryota</taxon>
        <taxon>Metazoa</taxon>
        <taxon>Ecdysozoa</taxon>
        <taxon>Nematoda</taxon>
        <taxon>Chromadorea</taxon>
        <taxon>Rhabditida</taxon>
        <taxon>Rhabditina</taxon>
        <taxon>Rhabditomorpha</taxon>
        <taxon>Strongyloidea</taxon>
        <taxon>Heligmosomidae</taxon>
        <taxon>Heligmosomoides</taxon>
    </lineage>
</organism>
<dbReference type="EMBL" id="UZAH01003821">
    <property type="protein sequence ID" value="VDO25649.1"/>
    <property type="molecule type" value="Genomic_DNA"/>
</dbReference>
<evidence type="ECO:0000313" key="2">
    <source>
        <dbReference type="EMBL" id="VDO25649.1"/>
    </source>
</evidence>
<gene>
    <name evidence="2" type="ORF">HPBE_LOCUS2488</name>
</gene>